<evidence type="ECO:0000313" key="2">
    <source>
        <dbReference type="Proteomes" id="UP000799324"/>
    </source>
</evidence>
<name>A0A6A6TIT7_9PLEO</name>
<gene>
    <name evidence="1" type="ORF">K491DRAFT_591752</name>
</gene>
<dbReference type="PANTHER" id="PTHR37540:SF9">
    <property type="entry name" value="ZN(2)-C6 FUNGAL-TYPE DOMAIN-CONTAINING PROTEIN"/>
    <property type="match status" value="1"/>
</dbReference>
<sequence>FGYIAEKMYPSPLRLSSHEVQHRMLRTLFSDEISHHCTLSLIGTCNEFFRGCTTSAQVLYHYTKTLHLVGERLESGEALADSTIAIILMLVLQEQMRHEQLQAEIHYEGLKKMVDLRGGLRGLETNRPLVLKICKIDITFALQFGQPLVYIRDQMHEIKTKLCSEEASQARFASIPPQALPKTFPDLHDVLSDVITLETFINNMPAKQTLDVDTFVEMLISILSRLLQTGSILDTDLSTNTETVWHMGTLIFMMSLFLQHNGQQAINFELVTLRIRVVLDHHLEGVDAGLRLWLMYMSAMWLAEDTDHRKWINSKIRSLNGQLGMESWEAVRRRITVFPWIHRVHDKPAYMVWEFTQHNVP</sequence>
<keyword evidence="2" id="KW-1185">Reference proteome</keyword>
<dbReference type="PANTHER" id="PTHR37540">
    <property type="entry name" value="TRANSCRIPTION FACTOR (ACR-2), PUTATIVE-RELATED-RELATED"/>
    <property type="match status" value="1"/>
</dbReference>
<evidence type="ECO:0000313" key="1">
    <source>
        <dbReference type="EMBL" id="KAF2659127.1"/>
    </source>
</evidence>
<dbReference type="EMBL" id="MU004309">
    <property type="protein sequence ID" value="KAF2659127.1"/>
    <property type="molecule type" value="Genomic_DNA"/>
</dbReference>
<organism evidence="1 2">
    <name type="scientific">Lophiostoma macrostomum CBS 122681</name>
    <dbReference type="NCBI Taxonomy" id="1314788"/>
    <lineage>
        <taxon>Eukaryota</taxon>
        <taxon>Fungi</taxon>
        <taxon>Dikarya</taxon>
        <taxon>Ascomycota</taxon>
        <taxon>Pezizomycotina</taxon>
        <taxon>Dothideomycetes</taxon>
        <taxon>Pleosporomycetidae</taxon>
        <taxon>Pleosporales</taxon>
        <taxon>Lophiostomataceae</taxon>
        <taxon>Lophiostoma</taxon>
    </lineage>
</organism>
<protein>
    <submittedName>
        <fullName evidence="1">Uncharacterized protein</fullName>
    </submittedName>
</protein>
<reference evidence="1" key="1">
    <citation type="journal article" date="2020" name="Stud. Mycol.">
        <title>101 Dothideomycetes genomes: a test case for predicting lifestyles and emergence of pathogens.</title>
        <authorList>
            <person name="Haridas S."/>
            <person name="Albert R."/>
            <person name="Binder M."/>
            <person name="Bloem J."/>
            <person name="Labutti K."/>
            <person name="Salamov A."/>
            <person name="Andreopoulos B."/>
            <person name="Baker S."/>
            <person name="Barry K."/>
            <person name="Bills G."/>
            <person name="Bluhm B."/>
            <person name="Cannon C."/>
            <person name="Castanera R."/>
            <person name="Culley D."/>
            <person name="Daum C."/>
            <person name="Ezra D."/>
            <person name="Gonzalez J."/>
            <person name="Henrissat B."/>
            <person name="Kuo A."/>
            <person name="Liang C."/>
            <person name="Lipzen A."/>
            <person name="Lutzoni F."/>
            <person name="Magnuson J."/>
            <person name="Mondo S."/>
            <person name="Nolan M."/>
            <person name="Ohm R."/>
            <person name="Pangilinan J."/>
            <person name="Park H.-J."/>
            <person name="Ramirez L."/>
            <person name="Alfaro M."/>
            <person name="Sun H."/>
            <person name="Tritt A."/>
            <person name="Yoshinaga Y."/>
            <person name="Zwiers L.-H."/>
            <person name="Turgeon B."/>
            <person name="Goodwin S."/>
            <person name="Spatafora J."/>
            <person name="Crous P."/>
            <person name="Grigoriev I."/>
        </authorList>
    </citation>
    <scope>NUCLEOTIDE SEQUENCE</scope>
    <source>
        <strain evidence="1">CBS 122681</strain>
    </source>
</reference>
<dbReference type="OrthoDB" id="4158087at2759"/>
<accession>A0A6A6TIT7</accession>
<dbReference type="AlphaFoldDB" id="A0A6A6TIT7"/>
<feature type="non-terminal residue" evidence="1">
    <location>
        <position position="1"/>
    </location>
</feature>
<proteinExistence type="predicted"/>
<dbReference type="Proteomes" id="UP000799324">
    <property type="component" value="Unassembled WGS sequence"/>
</dbReference>